<dbReference type="SUPFAM" id="SSF81296">
    <property type="entry name" value="E set domains"/>
    <property type="match status" value="3"/>
</dbReference>
<dbReference type="EMBL" id="QYCY01000001">
    <property type="protein sequence ID" value="RLV81283.1"/>
    <property type="molecule type" value="Genomic_DNA"/>
</dbReference>
<dbReference type="InterPro" id="IPR013783">
    <property type="entry name" value="Ig-like_fold"/>
</dbReference>
<accession>A0A0A0NMR0</accession>
<dbReference type="InterPro" id="IPR002909">
    <property type="entry name" value="IPT_dom"/>
</dbReference>
<evidence type="ECO:0000313" key="3">
    <source>
        <dbReference type="Proteomes" id="UP000281594"/>
    </source>
</evidence>
<evidence type="ECO:0000259" key="1">
    <source>
        <dbReference type="SMART" id="SM00429"/>
    </source>
</evidence>
<dbReference type="STRING" id="1343740.M271_20680"/>
<name>A0A0A0NMR0_STRRN</name>
<dbReference type="SMART" id="SM00429">
    <property type="entry name" value="IPT"/>
    <property type="match status" value="3"/>
</dbReference>
<dbReference type="HOGENOM" id="CLU_1110914_0_0_11"/>
<dbReference type="PANTHER" id="PTHR22625">
    <property type="entry name" value="PLEXIN"/>
    <property type="match status" value="1"/>
</dbReference>
<organism evidence="2 3">
    <name type="scientific">Streptomyces rapamycinicus (strain ATCC 29253 / DSM 41530 / NRRL 5491 / AYB-994)</name>
    <name type="common">Streptomyces hygroscopicus (strain ATCC 29253)</name>
    <dbReference type="NCBI Taxonomy" id="1343740"/>
    <lineage>
        <taxon>Bacteria</taxon>
        <taxon>Bacillati</taxon>
        <taxon>Actinomycetota</taxon>
        <taxon>Actinomycetes</taxon>
        <taxon>Kitasatosporales</taxon>
        <taxon>Streptomycetaceae</taxon>
        <taxon>Streptomyces</taxon>
        <taxon>Streptomyces violaceusniger group</taxon>
    </lineage>
</organism>
<feature type="domain" description="IPT/TIG" evidence="1">
    <location>
        <begin position="1"/>
        <end position="76"/>
    </location>
</feature>
<dbReference type="CDD" id="cd00102">
    <property type="entry name" value="IPT"/>
    <property type="match status" value="3"/>
</dbReference>
<dbReference type="InterPro" id="IPR014756">
    <property type="entry name" value="Ig_E-set"/>
</dbReference>
<dbReference type="RefSeq" id="WP_020869113.1">
    <property type="nucleotide sequence ID" value="NC_022785.1"/>
</dbReference>
<dbReference type="GO" id="GO:0017154">
    <property type="term" value="F:semaphorin receptor activity"/>
    <property type="evidence" value="ECO:0007669"/>
    <property type="project" value="InterPro"/>
</dbReference>
<feature type="domain" description="IPT/TIG" evidence="1">
    <location>
        <begin position="78"/>
        <end position="159"/>
    </location>
</feature>
<feature type="domain" description="IPT/TIG" evidence="1">
    <location>
        <begin position="161"/>
        <end position="245"/>
    </location>
</feature>
<dbReference type="InterPro" id="IPR031148">
    <property type="entry name" value="Plexin"/>
</dbReference>
<dbReference type="Gene3D" id="2.60.40.10">
    <property type="entry name" value="Immunoglobulins"/>
    <property type="match status" value="3"/>
</dbReference>
<dbReference type="Pfam" id="PF01833">
    <property type="entry name" value="TIG"/>
    <property type="match status" value="3"/>
</dbReference>
<evidence type="ECO:0000313" key="2">
    <source>
        <dbReference type="EMBL" id="RLV81283.1"/>
    </source>
</evidence>
<dbReference type="GO" id="GO:0005975">
    <property type="term" value="P:carbohydrate metabolic process"/>
    <property type="evidence" value="ECO:0007669"/>
    <property type="project" value="UniProtKB-ARBA"/>
</dbReference>
<dbReference type="KEGG" id="src:M271_20680"/>
<proteinExistence type="predicted"/>
<protein>
    <submittedName>
        <fullName evidence="2">Cell surface protein</fullName>
    </submittedName>
</protein>
<gene>
    <name evidence="2" type="ORF">D3C57_122900</name>
</gene>
<dbReference type="eggNOG" id="COG3468">
    <property type="taxonomic scope" value="Bacteria"/>
</dbReference>
<dbReference type="AlphaFoldDB" id="A0A0A0NMR0"/>
<dbReference type="PANTHER" id="PTHR22625:SF70">
    <property type="entry name" value="PLEXIN A, ISOFORM A"/>
    <property type="match status" value="1"/>
</dbReference>
<sequence length="250" mass="23680">MPISPSQGSSAGGQTVVITGTNLGGATAVHFGSKLATITANNATSVTVTTPSGSGVVQVTVTTPGGTSNPLNFYYVGPPFKSALSSTSGPLAGGNTVTITGTGLSTASAVAFGANSATPTIVSDSQITVVVPTGAAAGPVGVTVTTAGGSNNGFSYTYVATPTVTGFTPASGPPSGGTAVTITGTNLSTTQSVTFGGIAASFIVISDASVSAVSPPTADGQPGPADITVTTQAGSATAGTPFQYVAGPGI</sequence>
<reference evidence="2 3" key="1">
    <citation type="journal article" date="2018" name="J. Biol. Chem.">
        <title>Discovery of the actinoplanic acid pathway in Streptomyces rapamycinicus reveals a genetically conserved synergism with rapamycin.</title>
        <authorList>
            <person name="Mrak P."/>
            <person name="Krastel P."/>
            <person name="Pivk Lukancic P."/>
            <person name="Tao J."/>
            <person name="Pistorius D."/>
            <person name="Moore C.M."/>
        </authorList>
    </citation>
    <scope>NUCLEOTIDE SEQUENCE [LARGE SCALE GENOMIC DNA]</scope>
    <source>
        <strain evidence="2 3">NRRL 5491</strain>
    </source>
</reference>
<comment type="caution">
    <text evidence="2">The sequence shown here is derived from an EMBL/GenBank/DDBJ whole genome shotgun (WGS) entry which is preliminary data.</text>
</comment>
<dbReference type="Proteomes" id="UP000281594">
    <property type="component" value="Unassembled WGS sequence"/>
</dbReference>